<dbReference type="KEGG" id="smax:FJR03_03610"/>
<dbReference type="InterPro" id="IPR050834">
    <property type="entry name" value="Glycosyltransf_2"/>
</dbReference>
<proteinExistence type="predicted"/>
<dbReference type="RefSeq" id="WP_193114295.1">
    <property type="nucleotide sequence ID" value="NZ_CP041165.1"/>
</dbReference>
<keyword evidence="2" id="KW-0808">Transferase</keyword>
<feature type="domain" description="Glycosyltransferase 2-like" evidence="1">
    <location>
        <begin position="4"/>
        <end position="124"/>
    </location>
</feature>
<dbReference type="EMBL" id="CP041165">
    <property type="protein sequence ID" value="QOP40872.1"/>
    <property type="molecule type" value="Genomic_DNA"/>
</dbReference>
<evidence type="ECO:0000313" key="3">
    <source>
        <dbReference type="Proteomes" id="UP000593910"/>
    </source>
</evidence>
<dbReference type="Proteomes" id="UP000593910">
    <property type="component" value="Chromosome"/>
</dbReference>
<keyword evidence="3" id="KW-1185">Reference proteome</keyword>
<dbReference type="InterPro" id="IPR001173">
    <property type="entry name" value="Glyco_trans_2-like"/>
</dbReference>
<dbReference type="PANTHER" id="PTHR43685">
    <property type="entry name" value="GLYCOSYLTRANSFERASE"/>
    <property type="match status" value="1"/>
</dbReference>
<evidence type="ECO:0000259" key="1">
    <source>
        <dbReference type="Pfam" id="PF00535"/>
    </source>
</evidence>
<dbReference type="Pfam" id="PF00535">
    <property type="entry name" value="Glycos_transf_2"/>
    <property type="match status" value="1"/>
</dbReference>
<gene>
    <name evidence="2" type="ORF">FJR03_03610</name>
</gene>
<reference evidence="2 3" key="1">
    <citation type="submission" date="2019-06" db="EMBL/GenBank/DDBJ databases">
        <title>Sulfurimonas gotlandica sp. nov., a chemoautotrophic and psychrotolerant epsilonproteobacterium isolated from a pelagic redoxcline, and an emended description of the genus Sulfurimonas.</title>
        <authorList>
            <person name="Wang S."/>
            <person name="Jiang L."/>
            <person name="Shao Z."/>
        </authorList>
    </citation>
    <scope>NUCLEOTIDE SEQUENCE [LARGE SCALE GENOMIC DNA]</scope>
    <source>
        <strain evidence="2 3">B2</strain>
    </source>
</reference>
<dbReference type="AlphaFoldDB" id="A0A7M1AWX5"/>
<evidence type="ECO:0000313" key="2">
    <source>
        <dbReference type="EMBL" id="QOP40872.1"/>
    </source>
</evidence>
<accession>A0A7M1AWX5</accession>
<organism evidence="2 3">
    <name type="scientific">Sulfurimonas marina</name>
    <dbReference type="NCBI Taxonomy" id="2590551"/>
    <lineage>
        <taxon>Bacteria</taxon>
        <taxon>Pseudomonadati</taxon>
        <taxon>Campylobacterota</taxon>
        <taxon>Epsilonproteobacteria</taxon>
        <taxon>Campylobacterales</taxon>
        <taxon>Sulfurimonadaceae</taxon>
        <taxon>Sulfurimonas</taxon>
    </lineage>
</organism>
<protein>
    <submittedName>
        <fullName evidence="2">Glycosyltransferase</fullName>
    </submittedName>
</protein>
<dbReference type="PANTHER" id="PTHR43685:SF2">
    <property type="entry name" value="GLYCOSYLTRANSFERASE 2-LIKE DOMAIN-CONTAINING PROTEIN"/>
    <property type="match status" value="1"/>
</dbReference>
<dbReference type="GO" id="GO:0016740">
    <property type="term" value="F:transferase activity"/>
    <property type="evidence" value="ECO:0007669"/>
    <property type="project" value="UniProtKB-KW"/>
</dbReference>
<sequence>MDITVVIPTYNRYNFLKRAITSVLEQTYQPKEIIVVDDGSADETSQIKNDFPQIKYIYQKNQGVSSARNTGIKNAKCEWIAFLDSDDLFVKEKLQRQVDFHKQNSEILMSYTDEIWIRDNQEIKIPKKFQKIGKDIFTENLSYCNIAPSSVLIHEQVFEKVGLFDTSLEVCEDYDLWLRILLEYEVVLIKKKLITKYAGHDDQLSFKHWGMDRFRIITLEKLLQIIKTQEKIEKIKEELVKKYELLLKGAIKYDRIQEISTYRDKIANIIKRD</sequence>
<dbReference type="Gene3D" id="3.90.550.10">
    <property type="entry name" value="Spore Coat Polysaccharide Biosynthesis Protein SpsA, Chain A"/>
    <property type="match status" value="1"/>
</dbReference>
<name>A0A7M1AWX5_9BACT</name>
<dbReference type="SUPFAM" id="SSF53448">
    <property type="entry name" value="Nucleotide-diphospho-sugar transferases"/>
    <property type="match status" value="1"/>
</dbReference>
<dbReference type="InterPro" id="IPR029044">
    <property type="entry name" value="Nucleotide-diphossugar_trans"/>
</dbReference>